<evidence type="ECO:0000313" key="2">
    <source>
        <dbReference type="EMBL" id="VFK08783.1"/>
    </source>
</evidence>
<dbReference type="Pfam" id="PF00550">
    <property type="entry name" value="PP-binding"/>
    <property type="match status" value="1"/>
</dbReference>
<name>A0A450VVF0_9GAMM</name>
<proteinExistence type="predicted"/>
<dbReference type="PROSITE" id="PS50075">
    <property type="entry name" value="CARRIER"/>
    <property type="match status" value="1"/>
</dbReference>
<feature type="domain" description="Carrier" evidence="1">
    <location>
        <begin position="39"/>
        <end position="86"/>
    </location>
</feature>
<accession>A0A450VVF0</accession>
<dbReference type="SUPFAM" id="SSF47336">
    <property type="entry name" value="ACP-like"/>
    <property type="match status" value="1"/>
</dbReference>
<dbReference type="InterPro" id="IPR009081">
    <property type="entry name" value="PP-bd_ACP"/>
</dbReference>
<reference evidence="2" key="1">
    <citation type="submission" date="2019-02" db="EMBL/GenBank/DDBJ databases">
        <authorList>
            <person name="Gruber-Vodicka R. H."/>
            <person name="Seah K. B. B."/>
        </authorList>
    </citation>
    <scope>NUCLEOTIDE SEQUENCE</scope>
    <source>
        <strain evidence="2">BECK_SA2B12</strain>
    </source>
</reference>
<gene>
    <name evidence="2" type="ORF">BECKH772C_GA0070978_105462</name>
</gene>
<dbReference type="Gene3D" id="1.10.1200.10">
    <property type="entry name" value="ACP-like"/>
    <property type="match status" value="1"/>
</dbReference>
<protein>
    <submittedName>
        <fullName evidence="2">Phosphopantetheine attachment site</fullName>
    </submittedName>
</protein>
<dbReference type="AlphaFoldDB" id="A0A450VVF0"/>
<sequence length="86" mass="9824">MVRRPSFELAFEFLKRAMFRQQNTSMAIGKQFHSVALVEPQSGMERRIAAIWQEVLGLDSVGTNDNFFDLGGHSPPRTRVFAPWGR</sequence>
<dbReference type="InterPro" id="IPR036736">
    <property type="entry name" value="ACP-like_sf"/>
</dbReference>
<evidence type="ECO:0000259" key="1">
    <source>
        <dbReference type="PROSITE" id="PS50075"/>
    </source>
</evidence>
<organism evidence="2">
    <name type="scientific">Candidatus Kentrum eta</name>
    <dbReference type="NCBI Taxonomy" id="2126337"/>
    <lineage>
        <taxon>Bacteria</taxon>
        <taxon>Pseudomonadati</taxon>
        <taxon>Pseudomonadota</taxon>
        <taxon>Gammaproteobacteria</taxon>
        <taxon>Candidatus Kentrum</taxon>
    </lineage>
</organism>
<dbReference type="EMBL" id="CAADFJ010000546">
    <property type="protein sequence ID" value="VFK08783.1"/>
    <property type="molecule type" value="Genomic_DNA"/>
</dbReference>